<dbReference type="RefSeq" id="WP_015934625.1">
    <property type="nucleotide sequence ID" value="NC_011891.1"/>
</dbReference>
<organism evidence="1 2">
    <name type="scientific">Anaeromyxobacter dehalogenans (strain ATCC BAA-258 / DSM 21875 / 2CP-1)</name>
    <dbReference type="NCBI Taxonomy" id="455488"/>
    <lineage>
        <taxon>Bacteria</taxon>
        <taxon>Pseudomonadati</taxon>
        <taxon>Myxococcota</taxon>
        <taxon>Myxococcia</taxon>
        <taxon>Myxococcales</taxon>
        <taxon>Cystobacterineae</taxon>
        <taxon>Anaeromyxobacteraceae</taxon>
        <taxon>Anaeromyxobacter</taxon>
    </lineage>
</organism>
<reference evidence="1" key="1">
    <citation type="submission" date="2009-01" db="EMBL/GenBank/DDBJ databases">
        <title>Complete sequence of Anaeromyxobacter dehalogenans 2CP-1.</title>
        <authorList>
            <consortium name="US DOE Joint Genome Institute"/>
            <person name="Lucas S."/>
            <person name="Copeland A."/>
            <person name="Lapidus A."/>
            <person name="Glavina del Rio T."/>
            <person name="Dalin E."/>
            <person name="Tice H."/>
            <person name="Bruce D."/>
            <person name="Goodwin L."/>
            <person name="Pitluck S."/>
            <person name="Saunders E."/>
            <person name="Brettin T."/>
            <person name="Detter J.C."/>
            <person name="Han C."/>
            <person name="Larimer F."/>
            <person name="Land M."/>
            <person name="Hauser L."/>
            <person name="Kyrpides N."/>
            <person name="Ovchinnikova G."/>
            <person name="Beliaev A.S."/>
            <person name="Richardson P."/>
        </authorList>
    </citation>
    <scope>NUCLEOTIDE SEQUENCE</scope>
    <source>
        <strain evidence="1">2CP-1</strain>
    </source>
</reference>
<dbReference type="HOGENOM" id="CLU_1881423_0_0_7"/>
<accession>B8J5G9</accession>
<dbReference type="InterPro" id="IPR036760">
    <property type="entry name" value="SspB-like_sf"/>
</dbReference>
<keyword evidence="2" id="KW-1185">Reference proteome</keyword>
<proteinExistence type="predicted"/>
<evidence type="ECO:0000313" key="1">
    <source>
        <dbReference type="EMBL" id="ACL66831.1"/>
    </source>
</evidence>
<gene>
    <name evidence="1" type="ordered locus">A2cp1_3501</name>
</gene>
<dbReference type="EMBL" id="CP001359">
    <property type="protein sequence ID" value="ACL66831.1"/>
    <property type="molecule type" value="Genomic_DNA"/>
</dbReference>
<dbReference type="KEGG" id="acp:A2cp1_3501"/>
<name>B8J5G9_ANAD2</name>
<sequence length="135" mass="15083">MESHHDHAPDDPCLPACPGWAQGALELFAPQRRYGEMLEACRNASAIECVIVAPAAPAVEIPEYLHEEELVRVNLVVGRDTPEVLLDEWGIRCNLTFRGRRFDCAFPWPSVLAGILKPPERKRPRFGVIQGGKKD</sequence>
<dbReference type="Proteomes" id="UP000007089">
    <property type="component" value="Chromosome"/>
</dbReference>
<dbReference type="AlphaFoldDB" id="B8J5G9"/>
<evidence type="ECO:0000313" key="2">
    <source>
        <dbReference type="Proteomes" id="UP000007089"/>
    </source>
</evidence>
<dbReference type="SUPFAM" id="SSF101738">
    <property type="entry name" value="SspB-like"/>
    <property type="match status" value="1"/>
</dbReference>
<protein>
    <submittedName>
        <fullName evidence="1">Uncharacterized protein</fullName>
    </submittedName>
</protein>